<name>A0A7W3FLI3_9GAMM</name>
<keyword evidence="2" id="KW-1185">Reference proteome</keyword>
<evidence type="ECO:0000313" key="2">
    <source>
        <dbReference type="Proteomes" id="UP000547058"/>
    </source>
</evidence>
<proteinExistence type="predicted"/>
<dbReference type="AlphaFoldDB" id="A0A7W3FLI3"/>
<sequence length="126" mass="13985">MTKDFFDLPLQQPVGRAGRTSHIVDACSSAERCRTHPHTNMESLMSLRITTLALLLISCSAASATERASPYSCWDTKYLSLKVEVLADSLEDAREKGYRRLLASPMGFPIEKKRVVCQPGSIFPLP</sequence>
<accession>A0A7W3FLI3</accession>
<organism evidence="1 2">
    <name type="scientific">Stenotrophomonas tumulicola</name>
    <dbReference type="NCBI Taxonomy" id="1685415"/>
    <lineage>
        <taxon>Bacteria</taxon>
        <taxon>Pseudomonadati</taxon>
        <taxon>Pseudomonadota</taxon>
        <taxon>Gammaproteobacteria</taxon>
        <taxon>Lysobacterales</taxon>
        <taxon>Lysobacteraceae</taxon>
        <taxon>Stenotrophomonas</taxon>
    </lineage>
</organism>
<reference evidence="1 2" key="1">
    <citation type="submission" date="2020-08" db="EMBL/GenBank/DDBJ databases">
        <title>Stenotrophomonas tumulicola JCM 30961.</title>
        <authorList>
            <person name="Deng Y."/>
        </authorList>
    </citation>
    <scope>NUCLEOTIDE SEQUENCE [LARGE SCALE GENOMIC DNA]</scope>
    <source>
        <strain evidence="1 2">JCM 30961</strain>
    </source>
</reference>
<dbReference type="EMBL" id="JACGXS010000003">
    <property type="protein sequence ID" value="MBA8681734.1"/>
    <property type="molecule type" value="Genomic_DNA"/>
</dbReference>
<comment type="caution">
    <text evidence="1">The sequence shown here is derived from an EMBL/GenBank/DDBJ whole genome shotgun (WGS) entry which is preliminary data.</text>
</comment>
<dbReference type="RefSeq" id="WP_182338877.1">
    <property type="nucleotide sequence ID" value="NZ_JACGXS010000003.1"/>
</dbReference>
<gene>
    <name evidence="1" type="ORF">H4O11_07890</name>
</gene>
<protein>
    <submittedName>
        <fullName evidence="1">Uncharacterized protein</fullName>
    </submittedName>
</protein>
<dbReference type="Proteomes" id="UP000547058">
    <property type="component" value="Unassembled WGS sequence"/>
</dbReference>
<evidence type="ECO:0000313" key="1">
    <source>
        <dbReference type="EMBL" id="MBA8681734.1"/>
    </source>
</evidence>